<evidence type="ECO:0000313" key="11">
    <source>
        <dbReference type="EMBL" id="CQH50568.1"/>
    </source>
</evidence>
<protein>
    <submittedName>
        <fullName evidence="11">Rhomboid family protease</fullName>
        <ecNumber evidence="11">3.4.21.105</ecNumber>
    </submittedName>
</protein>
<feature type="transmembrane region" description="Helical" evidence="9">
    <location>
        <begin position="130"/>
        <end position="159"/>
    </location>
</feature>
<feature type="domain" description="AN1-type" evidence="10">
    <location>
        <begin position="1"/>
        <end position="44"/>
    </location>
</feature>
<keyword evidence="5" id="KW-0862">Zinc</keyword>
<evidence type="ECO:0000256" key="1">
    <source>
        <dbReference type="ARBA" id="ARBA00004141"/>
    </source>
</evidence>
<gene>
    <name evidence="11" type="ORF">HHUB_1639</name>
</gene>
<keyword evidence="7 9" id="KW-0472">Membrane</keyword>
<feature type="transmembrane region" description="Helical" evidence="9">
    <location>
        <begin position="205"/>
        <end position="227"/>
    </location>
</feature>
<dbReference type="PANTHER" id="PTHR43066:SF11">
    <property type="entry name" value="PEPTIDASE S54 RHOMBOID DOMAIN-CONTAINING PROTEIN"/>
    <property type="match status" value="1"/>
</dbReference>
<accession>A0A0U5GZY0</accession>
<dbReference type="InterPro" id="IPR000058">
    <property type="entry name" value="Znf_AN1"/>
</dbReference>
<evidence type="ECO:0000256" key="4">
    <source>
        <dbReference type="ARBA" id="ARBA00022771"/>
    </source>
</evidence>
<evidence type="ECO:0000256" key="6">
    <source>
        <dbReference type="ARBA" id="ARBA00022989"/>
    </source>
</evidence>
<reference evidence="12" key="1">
    <citation type="journal article" date="2016" name="Environ. Microbiol.">
        <title>The complete genome of a viable archaeum isolated from 123-million-year-old rock salt.</title>
        <authorList>
            <person name="Jaakkola S.T."/>
            <person name="Pfeiffer F."/>
            <person name="Ravantti J.J."/>
            <person name="Guo Q."/>
            <person name="Liu Y."/>
            <person name="Chen X."/>
            <person name="Ma H."/>
            <person name="Yang C."/>
            <person name="Oksanen H.M."/>
            <person name="Bamford D.H."/>
        </authorList>
    </citation>
    <scope>NUCLEOTIDE SEQUENCE</scope>
    <source>
        <strain evidence="12">JI20-1</strain>
    </source>
</reference>
<dbReference type="Pfam" id="PF01428">
    <property type="entry name" value="zf-AN1"/>
    <property type="match status" value="1"/>
</dbReference>
<dbReference type="PROSITE" id="PS51039">
    <property type="entry name" value="ZF_AN1"/>
    <property type="match status" value="1"/>
</dbReference>
<feature type="transmembrane region" description="Helical" evidence="9">
    <location>
        <begin position="234"/>
        <end position="256"/>
    </location>
</feature>
<dbReference type="RefSeq" id="WP_059056123.1">
    <property type="nucleotide sequence ID" value="NZ_CEML01000002.1"/>
</dbReference>
<dbReference type="Proteomes" id="UP000066737">
    <property type="component" value="Chromosome I"/>
</dbReference>
<evidence type="ECO:0000256" key="3">
    <source>
        <dbReference type="ARBA" id="ARBA00022723"/>
    </source>
</evidence>
<dbReference type="OrthoDB" id="26567at2157"/>
<dbReference type="Pfam" id="PF01694">
    <property type="entry name" value="Rhomboid"/>
    <property type="match status" value="1"/>
</dbReference>
<feature type="transmembrane region" description="Helical" evidence="9">
    <location>
        <begin position="262"/>
        <end position="286"/>
    </location>
</feature>
<feature type="transmembrane region" description="Helical" evidence="9">
    <location>
        <begin position="171"/>
        <end position="193"/>
    </location>
</feature>
<feature type="region of interest" description="Disordered" evidence="8">
    <location>
        <begin position="295"/>
        <end position="317"/>
    </location>
</feature>
<keyword evidence="4" id="KW-0863">Zinc-finger</keyword>
<dbReference type="PANTHER" id="PTHR43066">
    <property type="entry name" value="RHOMBOID-RELATED PROTEIN"/>
    <property type="match status" value="1"/>
</dbReference>
<proteinExistence type="predicted"/>
<feature type="transmembrane region" description="Helical" evidence="9">
    <location>
        <begin position="89"/>
        <end position="110"/>
    </location>
</feature>
<dbReference type="GeneID" id="26658319"/>
<dbReference type="InterPro" id="IPR035896">
    <property type="entry name" value="AN1-like_Znf"/>
</dbReference>
<dbReference type="Gene3D" id="1.20.1540.10">
    <property type="entry name" value="Rhomboid-like"/>
    <property type="match status" value="1"/>
</dbReference>
<sequence length="317" mass="33237">MATCDRCGEQESMPYQCRLCGGTFCSKHRLPENHDCPGLDEWNDPGGVFDSGFDDSVNQSRDSGGLAAKLPVDTGPGGVLGYFRGNVSFALLTVMWLMFVVQYAVAPALGVPPNSQQWLDLFTINTTQPLAVWTWVTSVFAHGGFGHIVLNSIVLYFFGPVVEKRIGSAKLVGLFVVAGALAGLAQVGAALVMNPAWYGQQLSQFTGSAVLGASGAIAALMGVLTVLNPNLRIYLYFIIPMPLWIATLLFAGYSIFVSTAGGGIGAGGVAQFAHLAGLGIGVLYGVKLKREGERAPNQLQFGGGGPGGPGGPGRRRP</sequence>
<feature type="compositionally biased region" description="Gly residues" evidence="8">
    <location>
        <begin position="301"/>
        <end position="317"/>
    </location>
</feature>
<dbReference type="EC" id="3.4.21.105" evidence="11"/>
<dbReference type="SUPFAM" id="SSF118310">
    <property type="entry name" value="AN1-like Zinc finger"/>
    <property type="match status" value="1"/>
</dbReference>
<dbReference type="GO" id="GO:0006508">
    <property type="term" value="P:proteolysis"/>
    <property type="evidence" value="ECO:0007669"/>
    <property type="project" value="UniProtKB-KW"/>
</dbReference>
<keyword evidence="3" id="KW-0479">Metal-binding</keyword>
<dbReference type="InterPro" id="IPR035952">
    <property type="entry name" value="Rhomboid-like_sf"/>
</dbReference>
<keyword evidence="6 9" id="KW-1133">Transmembrane helix</keyword>
<dbReference type="EMBL" id="LN831302">
    <property type="protein sequence ID" value="CQH50568.1"/>
    <property type="molecule type" value="Genomic_DNA"/>
</dbReference>
<dbReference type="Gene3D" id="4.10.1110.10">
    <property type="entry name" value="AN1-like Zinc finger"/>
    <property type="match status" value="1"/>
</dbReference>
<dbReference type="SMART" id="SM00154">
    <property type="entry name" value="ZnF_AN1"/>
    <property type="match status" value="1"/>
</dbReference>
<organism evidence="11 12">
    <name type="scientific">Halobacterium hubeiense</name>
    <dbReference type="NCBI Taxonomy" id="1407499"/>
    <lineage>
        <taxon>Archaea</taxon>
        <taxon>Methanobacteriati</taxon>
        <taxon>Methanobacteriota</taxon>
        <taxon>Stenosarchaea group</taxon>
        <taxon>Halobacteria</taxon>
        <taxon>Halobacteriales</taxon>
        <taxon>Halobacteriaceae</taxon>
        <taxon>Halobacterium</taxon>
    </lineage>
</organism>
<dbReference type="GO" id="GO:0008270">
    <property type="term" value="F:zinc ion binding"/>
    <property type="evidence" value="ECO:0007669"/>
    <property type="project" value="UniProtKB-KW"/>
</dbReference>
<dbReference type="GO" id="GO:0004252">
    <property type="term" value="F:serine-type endopeptidase activity"/>
    <property type="evidence" value="ECO:0007669"/>
    <property type="project" value="InterPro"/>
</dbReference>
<evidence type="ECO:0000313" key="12">
    <source>
        <dbReference type="Proteomes" id="UP000066737"/>
    </source>
</evidence>
<evidence type="ECO:0000256" key="8">
    <source>
        <dbReference type="SAM" id="MobiDB-lite"/>
    </source>
</evidence>
<dbReference type="InterPro" id="IPR022764">
    <property type="entry name" value="Peptidase_S54_rhomboid_dom"/>
</dbReference>
<evidence type="ECO:0000256" key="9">
    <source>
        <dbReference type="SAM" id="Phobius"/>
    </source>
</evidence>
<dbReference type="AlphaFoldDB" id="A0A0U5GZY0"/>
<evidence type="ECO:0000256" key="5">
    <source>
        <dbReference type="ARBA" id="ARBA00022833"/>
    </source>
</evidence>
<evidence type="ECO:0000256" key="2">
    <source>
        <dbReference type="ARBA" id="ARBA00022692"/>
    </source>
</evidence>
<dbReference type="SUPFAM" id="SSF144091">
    <property type="entry name" value="Rhomboid-like"/>
    <property type="match status" value="1"/>
</dbReference>
<dbReference type="STRING" id="1407499.HHUB_1639"/>
<keyword evidence="2 9" id="KW-0812">Transmembrane</keyword>
<evidence type="ECO:0000259" key="10">
    <source>
        <dbReference type="PROSITE" id="PS51039"/>
    </source>
</evidence>
<comment type="subcellular location">
    <subcellularLocation>
        <location evidence="1">Membrane</location>
        <topology evidence="1">Multi-pass membrane protein</topology>
    </subcellularLocation>
</comment>
<dbReference type="GO" id="GO:0016020">
    <property type="term" value="C:membrane"/>
    <property type="evidence" value="ECO:0007669"/>
    <property type="project" value="UniProtKB-SubCell"/>
</dbReference>
<name>A0A0U5GZY0_9EURY</name>
<keyword evidence="11" id="KW-0378">Hydrolase</keyword>
<evidence type="ECO:0000256" key="7">
    <source>
        <dbReference type="ARBA" id="ARBA00023136"/>
    </source>
</evidence>
<dbReference type="KEGG" id="hhb:Hhub_1639"/>
<keyword evidence="12" id="KW-1185">Reference proteome</keyword>
<keyword evidence="11" id="KW-0645">Protease</keyword>